<dbReference type="EMBL" id="MF782455">
    <property type="protein sequence ID" value="ATZ80262.1"/>
    <property type="molecule type" value="Genomic_DNA"/>
</dbReference>
<keyword evidence="3" id="KW-1185">Reference proteome</keyword>
<evidence type="ECO:0000256" key="1">
    <source>
        <dbReference type="SAM" id="Phobius"/>
    </source>
</evidence>
<feature type="transmembrane region" description="Helical" evidence="1">
    <location>
        <begin position="21"/>
        <end position="41"/>
    </location>
</feature>
<proteinExistence type="predicted"/>
<keyword evidence="1" id="KW-0472">Membrane</keyword>
<reference evidence="2" key="1">
    <citation type="journal article" date="2017" name="Elife">
        <title>The kinetoplastid-infecting Bodo saltans virus (BsV), a window into the most abundant giant viruses in the sea.</title>
        <authorList>
            <person name="Deeg C.M."/>
            <person name="Chow C.-E.T."/>
            <person name="Suttle C.A."/>
        </authorList>
    </citation>
    <scope>NUCLEOTIDE SEQUENCE</scope>
    <source>
        <strain evidence="2">NG1</strain>
    </source>
</reference>
<accession>A0A2H4UTK0</accession>
<name>A0A2H4UTK0_9VIRU</name>
<dbReference type="Proteomes" id="UP000240325">
    <property type="component" value="Segment"/>
</dbReference>
<evidence type="ECO:0000313" key="3">
    <source>
        <dbReference type="Proteomes" id="UP000240325"/>
    </source>
</evidence>
<feature type="transmembrane region" description="Helical" evidence="1">
    <location>
        <begin position="126"/>
        <end position="147"/>
    </location>
</feature>
<sequence length="167" mass="18232">MTNANTIYNAAASAGKAQSNITAVIGTIIGIIMIGISIYLFTQNQNNLVDSTALVTSSSCLPVITKNESHYNCSLGIKYQIGSEQYTGKIVTNDSTQYNINNIVGITYDSNDPKNVTNHQVRSKTIGIVLCSIGIIIVVFVWINFYYVHKYKSYAAQTGTDAILSRF</sequence>
<keyword evidence="1" id="KW-0812">Transmembrane</keyword>
<evidence type="ECO:0000313" key="2">
    <source>
        <dbReference type="EMBL" id="ATZ80262.1"/>
    </source>
</evidence>
<gene>
    <name evidence="2" type="ORF">BMW23_0204</name>
</gene>
<evidence type="ECO:0008006" key="4">
    <source>
        <dbReference type="Google" id="ProtNLM"/>
    </source>
</evidence>
<protein>
    <recommendedName>
        <fullName evidence="4">Transmembrane protein</fullName>
    </recommendedName>
</protein>
<keyword evidence="1" id="KW-1133">Transmembrane helix</keyword>
<organism evidence="2">
    <name type="scientific">Bodo saltans virus</name>
    <dbReference type="NCBI Taxonomy" id="2024608"/>
    <lineage>
        <taxon>Viruses</taxon>
        <taxon>Varidnaviria</taxon>
        <taxon>Bamfordvirae</taxon>
        <taxon>Nucleocytoviricota</taxon>
        <taxon>Megaviricetes</taxon>
        <taxon>Imitervirales</taxon>
        <taxon>Mimiviridae</taxon>
        <taxon>Klosneuvirinae</taxon>
        <taxon>Theiavirus</taxon>
        <taxon>Theiavirus salishense</taxon>
    </lineage>
</organism>